<organism evidence="1">
    <name type="scientific">Telmatobacter sp. DSM 110680</name>
    <dbReference type="NCBI Taxonomy" id="3036704"/>
    <lineage>
        <taxon>Bacteria</taxon>
        <taxon>Pseudomonadati</taxon>
        <taxon>Acidobacteriota</taxon>
        <taxon>Terriglobia</taxon>
        <taxon>Terriglobales</taxon>
        <taxon>Acidobacteriaceae</taxon>
        <taxon>Telmatobacter</taxon>
    </lineage>
</organism>
<evidence type="ECO:0000313" key="1">
    <source>
        <dbReference type="EMBL" id="XBH19067.1"/>
    </source>
</evidence>
<dbReference type="AlphaFoldDB" id="A0AAU7DPS5"/>
<accession>A0AAU7DPS5</accession>
<sequence length="79" mass="9174">MRENVHKDVYRFAYDEASTELRKILRSFEQLCAQKNRVEKLIEVLKPEVGLPEAADDGKLVKRTTHLPYCTVVTRLTVL</sequence>
<gene>
    <name evidence="1" type="ORF">P8935_07045</name>
</gene>
<protein>
    <submittedName>
        <fullName evidence="1">Uncharacterized protein</fullName>
    </submittedName>
</protein>
<dbReference type="EMBL" id="CP121196">
    <property type="protein sequence ID" value="XBH19067.1"/>
    <property type="molecule type" value="Genomic_DNA"/>
</dbReference>
<name>A0AAU7DPS5_9BACT</name>
<dbReference type="RefSeq" id="WP_348264282.1">
    <property type="nucleotide sequence ID" value="NZ_CP121196.1"/>
</dbReference>
<proteinExistence type="predicted"/>
<reference evidence="1" key="1">
    <citation type="submission" date="2023-03" db="EMBL/GenBank/DDBJ databases">
        <title>Edaphobacter sp.</title>
        <authorList>
            <person name="Huber K.J."/>
            <person name="Papendorf J."/>
            <person name="Pilke C."/>
            <person name="Bunk B."/>
            <person name="Sproeer C."/>
            <person name="Pester M."/>
        </authorList>
    </citation>
    <scope>NUCLEOTIDE SEQUENCE</scope>
    <source>
        <strain evidence="1">DSM 110680</strain>
    </source>
</reference>